<feature type="region of interest" description="Disordered" evidence="1">
    <location>
        <begin position="1"/>
        <end position="74"/>
    </location>
</feature>
<reference evidence="2 3" key="1">
    <citation type="submission" date="2019-08" db="EMBL/GenBank/DDBJ databases">
        <title>Phlebobacter frassis gen. nov. sp. nov., a new member of family Sphingobacteriaceae isolated from sand fly rearing media.</title>
        <authorList>
            <person name="Kakumanu M.L."/>
            <person name="Marayati B.F."/>
            <person name="Wada-Katsumata A."/>
            <person name="Wasserberg G."/>
            <person name="Schal C."/>
            <person name="Apperson C.S."/>
            <person name="Ponnusamy L."/>
        </authorList>
    </citation>
    <scope>NUCLEOTIDE SEQUENCE [LARGE SCALE GENOMIC DNA]</scope>
    <source>
        <strain evidence="2 3">SSI9</strain>
    </source>
</reference>
<gene>
    <name evidence="2" type="ORF">FXV77_09105</name>
</gene>
<organism evidence="2 3">
    <name type="scientific">Sphingobacterium phlebotomi</name>
    <dbReference type="NCBI Taxonomy" id="2605433"/>
    <lineage>
        <taxon>Bacteria</taxon>
        <taxon>Pseudomonadati</taxon>
        <taxon>Bacteroidota</taxon>
        <taxon>Sphingobacteriia</taxon>
        <taxon>Sphingobacteriales</taxon>
        <taxon>Sphingobacteriaceae</taxon>
        <taxon>Sphingobacterium</taxon>
    </lineage>
</organism>
<evidence type="ECO:0000313" key="2">
    <source>
        <dbReference type="EMBL" id="TYR36650.1"/>
    </source>
</evidence>
<dbReference type="RefSeq" id="WP_148918902.1">
    <property type="nucleotide sequence ID" value="NZ_VTAV01000004.1"/>
</dbReference>
<accession>A0A5D4HCW9</accession>
<keyword evidence="3" id="KW-1185">Reference proteome</keyword>
<dbReference type="Proteomes" id="UP000322362">
    <property type="component" value="Unassembled WGS sequence"/>
</dbReference>
<evidence type="ECO:0000256" key="1">
    <source>
        <dbReference type="SAM" id="MobiDB-lite"/>
    </source>
</evidence>
<sequence length="74" mass="8290">MNTNKNKEKPQSDRERGVAENEKANYSGFPHEESKDGEDKDNIKETDRLEKRDKEGGDLAGNAAGNTPPDEKEE</sequence>
<comment type="caution">
    <text evidence="2">The sequence shown here is derived from an EMBL/GenBank/DDBJ whole genome shotgun (WGS) entry which is preliminary data.</text>
</comment>
<evidence type="ECO:0000313" key="3">
    <source>
        <dbReference type="Proteomes" id="UP000322362"/>
    </source>
</evidence>
<dbReference type="EMBL" id="VTAV01000004">
    <property type="protein sequence ID" value="TYR36650.1"/>
    <property type="molecule type" value="Genomic_DNA"/>
</dbReference>
<feature type="compositionally biased region" description="Basic and acidic residues" evidence="1">
    <location>
        <begin position="1"/>
        <end position="23"/>
    </location>
</feature>
<protein>
    <submittedName>
        <fullName evidence="2">Uncharacterized protein</fullName>
    </submittedName>
</protein>
<dbReference type="AlphaFoldDB" id="A0A5D4HCW9"/>
<name>A0A5D4HCW9_9SPHI</name>
<feature type="compositionally biased region" description="Basic and acidic residues" evidence="1">
    <location>
        <begin position="30"/>
        <end position="57"/>
    </location>
</feature>
<proteinExistence type="predicted"/>